<comment type="subcellular location">
    <subcellularLocation>
        <location evidence="1 8">Secreted</location>
        <location evidence="1 8">Extracellular space</location>
        <location evidence="1 8">Apoplast</location>
    </subcellularLocation>
</comment>
<keyword evidence="4 8" id="KW-0964">Secreted</keyword>
<dbReference type="SUPFAM" id="SSF51182">
    <property type="entry name" value="RmlC-like cupins"/>
    <property type="match status" value="1"/>
</dbReference>
<dbReference type="GO" id="GO:0030145">
    <property type="term" value="F:manganese ion binding"/>
    <property type="evidence" value="ECO:0007669"/>
    <property type="project" value="UniProtKB-UniRule"/>
</dbReference>
<dbReference type="Pfam" id="PF00190">
    <property type="entry name" value="Cupin_1"/>
    <property type="match status" value="1"/>
</dbReference>
<evidence type="ECO:0000256" key="6">
    <source>
        <dbReference type="ARBA" id="ARBA00023211"/>
    </source>
</evidence>
<proteinExistence type="inferred from homology"/>
<keyword evidence="11" id="KW-1185">Reference proteome</keyword>
<keyword evidence="3 8" id="KW-0052">Apoplast</keyword>
<evidence type="ECO:0000256" key="1">
    <source>
        <dbReference type="ARBA" id="ARBA00004271"/>
    </source>
</evidence>
<evidence type="ECO:0000259" key="9">
    <source>
        <dbReference type="Pfam" id="PF00190"/>
    </source>
</evidence>
<dbReference type="InterPro" id="IPR014710">
    <property type="entry name" value="RmlC-like_jellyroll"/>
</dbReference>
<evidence type="ECO:0000313" key="10">
    <source>
        <dbReference type="EMBL" id="ONK71297.1"/>
    </source>
</evidence>
<dbReference type="InterPro" id="IPR001929">
    <property type="entry name" value="Germin"/>
</dbReference>
<dbReference type="OMA" id="QKPAFAI"/>
<dbReference type="Gene3D" id="2.60.120.10">
    <property type="entry name" value="Jelly Rolls"/>
    <property type="match status" value="1"/>
</dbReference>
<dbReference type="InterPro" id="IPR011051">
    <property type="entry name" value="RmlC_Cupin_sf"/>
</dbReference>
<evidence type="ECO:0000256" key="8">
    <source>
        <dbReference type="RuleBase" id="RU366015"/>
    </source>
</evidence>
<dbReference type="GO" id="GO:0048046">
    <property type="term" value="C:apoplast"/>
    <property type="evidence" value="ECO:0007669"/>
    <property type="project" value="UniProtKB-SubCell"/>
</dbReference>
<dbReference type="AlphaFoldDB" id="A0A5P1F1K8"/>
<gene>
    <name evidence="10" type="ORF">A4U43_C04F7020</name>
</gene>
<evidence type="ECO:0000256" key="7">
    <source>
        <dbReference type="PIRSR" id="PIRSR601929-2"/>
    </source>
</evidence>
<evidence type="ECO:0000313" key="11">
    <source>
        <dbReference type="Proteomes" id="UP000243459"/>
    </source>
</evidence>
<protein>
    <recommendedName>
        <fullName evidence="8">Germin-like protein</fullName>
    </recommendedName>
</protein>
<keyword evidence="5 7" id="KW-0479">Metal-binding</keyword>
<evidence type="ECO:0000256" key="3">
    <source>
        <dbReference type="ARBA" id="ARBA00022523"/>
    </source>
</evidence>
<organism evidence="10 11">
    <name type="scientific">Asparagus officinalis</name>
    <name type="common">Garden asparagus</name>
    <dbReference type="NCBI Taxonomy" id="4686"/>
    <lineage>
        <taxon>Eukaryota</taxon>
        <taxon>Viridiplantae</taxon>
        <taxon>Streptophyta</taxon>
        <taxon>Embryophyta</taxon>
        <taxon>Tracheophyta</taxon>
        <taxon>Spermatophyta</taxon>
        <taxon>Magnoliopsida</taxon>
        <taxon>Liliopsida</taxon>
        <taxon>Asparagales</taxon>
        <taxon>Asparagaceae</taxon>
        <taxon>Asparagoideae</taxon>
        <taxon>Asparagus</taxon>
    </lineage>
</organism>
<evidence type="ECO:0000256" key="2">
    <source>
        <dbReference type="ARBA" id="ARBA00007456"/>
    </source>
</evidence>
<dbReference type="Proteomes" id="UP000243459">
    <property type="component" value="Chromosome 4"/>
</dbReference>
<name>A0A5P1F1K8_ASPOF</name>
<keyword evidence="6 7" id="KW-0464">Manganese</keyword>
<dbReference type="EMBL" id="CM007384">
    <property type="protein sequence ID" value="ONK71297.1"/>
    <property type="molecule type" value="Genomic_DNA"/>
</dbReference>
<reference evidence="11" key="1">
    <citation type="journal article" date="2017" name="Nat. Commun.">
        <title>The asparagus genome sheds light on the origin and evolution of a young Y chromosome.</title>
        <authorList>
            <person name="Harkess A."/>
            <person name="Zhou J."/>
            <person name="Xu C."/>
            <person name="Bowers J.E."/>
            <person name="Van der Hulst R."/>
            <person name="Ayyampalayam S."/>
            <person name="Mercati F."/>
            <person name="Riccardi P."/>
            <person name="McKain M.R."/>
            <person name="Kakrana A."/>
            <person name="Tang H."/>
            <person name="Ray J."/>
            <person name="Groenendijk J."/>
            <person name="Arikit S."/>
            <person name="Mathioni S.M."/>
            <person name="Nakano M."/>
            <person name="Shan H."/>
            <person name="Telgmann-Rauber A."/>
            <person name="Kanno A."/>
            <person name="Yue Z."/>
            <person name="Chen H."/>
            <person name="Li W."/>
            <person name="Chen Y."/>
            <person name="Xu X."/>
            <person name="Zhang Y."/>
            <person name="Luo S."/>
            <person name="Chen H."/>
            <person name="Gao J."/>
            <person name="Mao Z."/>
            <person name="Pires J.C."/>
            <person name="Luo M."/>
            <person name="Kudrna D."/>
            <person name="Wing R.A."/>
            <person name="Meyers B.C."/>
            <person name="Yi K."/>
            <person name="Kong H."/>
            <person name="Lavrijsen P."/>
            <person name="Sunseri F."/>
            <person name="Falavigna A."/>
            <person name="Ye Y."/>
            <person name="Leebens-Mack J.H."/>
            <person name="Chen G."/>
        </authorList>
    </citation>
    <scope>NUCLEOTIDE SEQUENCE [LARGE SCALE GENOMIC DNA]</scope>
    <source>
        <strain evidence="11">cv. DH0086</strain>
    </source>
</reference>
<dbReference type="PANTHER" id="PTHR31238">
    <property type="entry name" value="GERMIN-LIKE PROTEIN SUBFAMILY 3 MEMBER 3"/>
    <property type="match status" value="1"/>
</dbReference>
<dbReference type="Gramene" id="ONK71297">
    <property type="protein sequence ID" value="ONK71297"/>
    <property type="gene ID" value="A4U43_C04F7020"/>
</dbReference>
<sequence length="78" mass="8287">MLDVGFVDTANNLYTQTLEPGDMFVFPKGLVHFQNCKGKEPAIAMSAFGSASAGTVSIPKTVFGSGIDDEIMELRVSS</sequence>
<feature type="domain" description="Cupin type-1" evidence="9">
    <location>
        <begin position="2"/>
        <end position="65"/>
    </location>
</feature>
<comment type="similarity">
    <text evidence="2 8">Belongs to the germin family.</text>
</comment>
<evidence type="ECO:0000256" key="5">
    <source>
        <dbReference type="ARBA" id="ARBA00022723"/>
    </source>
</evidence>
<evidence type="ECO:0000256" key="4">
    <source>
        <dbReference type="ARBA" id="ARBA00022525"/>
    </source>
</evidence>
<feature type="binding site" evidence="7">
    <location>
        <position position="32"/>
    </location>
    <ligand>
        <name>Mn(2+)</name>
        <dbReference type="ChEBI" id="CHEBI:29035"/>
    </ligand>
</feature>
<dbReference type="InterPro" id="IPR006045">
    <property type="entry name" value="Cupin_1"/>
</dbReference>
<accession>A0A5P1F1K8</accession>
<dbReference type="PRINTS" id="PR00325">
    <property type="entry name" value="GERMIN"/>
</dbReference>